<reference evidence="1" key="1">
    <citation type="submission" date="2023-11" db="EMBL/GenBank/DDBJ databases">
        <authorList>
            <person name="Poullet M."/>
        </authorList>
    </citation>
    <scope>NUCLEOTIDE SEQUENCE</scope>
    <source>
        <strain evidence="1">E1834</strain>
    </source>
</reference>
<organism evidence="1 2">
    <name type="scientific">Meloidogyne enterolobii</name>
    <name type="common">Root-knot nematode worm</name>
    <name type="synonym">Meloidogyne mayaguensis</name>
    <dbReference type="NCBI Taxonomy" id="390850"/>
    <lineage>
        <taxon>Eukaryota</taxon>
        <taxon>Metazoa</taxon>
        <taxon>Ecdysozoa</taxon>
        <taxon>Nematoda</taxon>
        <taxon>Chromadorea</taxon>
        <taxon>Rhabditida</taxon>
        <taxon>Tylenchina</taxon>
        <taxon>Tylenchomorpha</taxon>
        <taxon>Tylenchoidea</taxon>
        <taxon>Meloidogynidae</taxon>
        <taxon>Meloidogyninae</taxon>
        <taxon>Meloidogyne</taxon>
    </lineage>
</organism>
<dbReference type="Proteomes" id="UP001497535">
    <property type="component" value="Unassembled WGS sequence"/>
</dbReference>
<evidence type="ECO:0000313" key="2">
    <source>
        <dbReference type="Proteomes" id="UP001497535"/>
    </source>
</evidence>
<proteinExistence type="predicted"/>
<dbReference type="EMBL" id="CAVMJV010000098">
    <property type="protein sequence ID" value="CAK5095691.1"/>
    <property type="molecule type" value="Genomic_DNA"/>
</dbReference>
<comment type="caution">
    <text evidence="1">The sequence shown here is derived from an EMBL/GenBank/DDBJ whole genome shotgun (WGS) entry which is preliminary data.</text>
</comment>
<gene>
    <name evidence="1" type="ORF">MENTE1834_LOCUS40966</name>
</gene>
<sequence>MNSLEEEREEFIMPKLTPIKRGQKQINVLDSPSKVQARSRLGSLLGQIRKGESSQTNSNELQNSRDQLDIYEEYDSKTGGSIRSRKMRREKRVVFELRGKPFGLRDTGRSESIYALCRKWMYGKDDEPLDQESGYLEEQEYEPHFNKSLVIFGKKYLKILFKDLMATREINALPPPLHEVPLMDPRPQKVMRFEPPANEEITSKEKTLEEYRRHWKRVKKNWLDYNQKRQLRYKNSLQLLRTVYGIAQQTQVP</sequence>
<protein>
    <submittedName>
        <fullName evidence="1">Uncharacterized protein</fullName>
    </submittedName>
</protein>
<accession>A0ACB1ANA5</accession>
<name>A0ACB1ANA5_MELEN</name>
<keyword evidence="2" id="KW-1185">Reference proteome</keyword>
<evidence type="ECO:0000313" key="1">
    <source>
        <dbReference type="EMBL" id="CAK5095691.1"/>
    </source>
</evidence>